<accession>A0A3P9L3Q5</accession>
<dbReference type="AlphaFoldDB" id="A0A3P9L3Q5"/>
<dbReference type="GO" id="GO:0016616">
    <property type="term" value="F:oxidoreductase activity, acting on the CH-OH group of donors, NAD or NADP as acceptor"/>
    <property type="evidence" value="ECO:0007669"/>
    <property type="project" value="InterPro"/>
</dbReference>
<name>A0A3P9L3Q5_ORYLA</name>
<comment type="similarity">
    <text evidence="1">Belongs to the LDH/MDH superfamily. MDH type 2 family.</text>
</comment>
<protein>
    <submittedName>
        <fullName evidence="4">Malate dehydrogenase 1B, NAD (soluble)</fullName>
    </submittedName>
</protein>
<organism evidence="4 5">
    <name type="scientific">Oryzias latipes</name>
    <name type="common">Japanese rice fish</name>
    <name type="synonym">Japanese killifish</name>
    <dbReference type="NCBI Taxonomy" id="8090"/>
    <lineage>
        <taxon>Eukaryota</taxon>
        <taxon>Metazoa</taxon>
        <taxon>Chordata</taxon>
        <taxon>Craniata</taxon>
        <taxon>Vertebrata</taxon>
        <taxon>Euteleostomi</taxon>
        <taxon>Actinopterygii</taxon>
        <taxon>Neopterygii</taxon>
        <taxon>Teleostei</taxon>
        <taxon>Neoteleostei</taxon>
        <taxon>Acanthomorphata</taxon>
        <taxon>Ovalentaria</taxon>
        <taxon>Atherinomorphae</taxon>
        <taxon>Beloniformes</taxon>
        <taxon>Adrianichthyidae</taxon>
        <taxon>Oryziinae</taxon>
        <taxon>Oryzias</taxon>
    </lineage>
</organism>
<keyword evidence="2" id="KW-0560">Oxidoreductase</keyword>
<dbReference type="Ensembl" id="ENSORLT00020033404.1">
    <property type="protein sequence ID" value="ENSORLP00020015334.1"/>
    <property type="gene ID" value="ENSORLG00020016337.1"/>
</dbReference>
<evidence type="ECO:0000256" key="2">
    <source>
        <dbReference type="ARBA" id="ARBA00023002"/>
    </source>
</evidence>
<dbReference type="GO" id="GO:0016615">
    <property type="term" value="F:malate dehydrogenase activity"/>
    <property type="evidence" value="ECO:0007669"/>
    <property type="project" value="InterPro"/>
</dbReference>
<evidence type="ECO:0000313" key="5">
    <source>
        <dbReference type="Proteomes" id="UP000265180"/>
    </source>
</evidence>
<reference evidence="4" key="4">
    <citation type="submission" date="2025-09" db="UniProtKB">
        <authorList>
            <consortium name="Ensembl"/>
        </authorList>
    </citation>
    <scope>IDENTIFICATION</scope>
    <source>
        <strain evidence="4">HNI</strain>
    </source>
</reference>
<feature type="domain" description="Lactate/malate dehydrogenase C-terminal" evidence="3">
    <location>
        <begin position="302"/>
        <end position="472"/>
    </location>
</feature>
<dbReference type="InterPro" id="IPR022383">
    <property type="entry name" value="Lactate/malate_DH_C"/>
</dbReference>
<dbReference type="Gene3D" id="3.90.110.10">
    <property type="entry name" value="Lactate dehydrogenase/glycoside hydrolase, family 4, C-terminal"/>
    <property type="match status" value="1"/>
</dbReference>
<dbReference type="SUPFAM" id="SSF56327">
    <property type="entry name" value="LDH C-terminal domain-like"/>
    <property type="match status" value="1"/>
</dbReference>
<dbReference type="GO" id="GO:0006108">
    <property type="term" value="P:malate metabolic process"/>
    <property type="evidence" value="ECO:0007669"/>
    <property type="project" value="InterPro"/>
</dbReference>
<dbReference type="InterPro" id="IPR015955">
    <property type="entry name" value="Lactate_DH/Glyco_Ohase_4_C"/>
</dbReference>
<reference evidence="4 5" key="2">
    <citation type="submission" date="2017-04" db="EMBL/GenBank/DDBJ databases">
        <title>CpG methylation of centromeres and impact of large insertions on vertebrate speciation.</title>
        <authorList>
            <person name="Ichikawa K."/>
            <person name="Yoshimura J."/>
            <person name="Morishita S."/>
        </authorList>
    </citation>
    <scope>NUCLEOTIDE SEQUENCE</scope>
    <source>
        <strain evidence="4 5">HNI</strain>
    </source>
</reference>
<dbReference type="Pfam" id="PF02866">
    <property type="entry name" value="Ldh_1_C"/>
    <property type="match status" value="1"/>
</dbReference>
<proteinExistence type="inferred from homology"/>
<evidence type="ECO:0000313" key="4">
    <source>
        <dbReference type="Ensembl" id="ENSORLP00020015334.1"/>
    </source>
</evidence>
<evidence type="ECO:0000256" key="1">
    <source>
        <dbReference type="ARBA" id="ARBA00009613"/>
    </source>
</evidence>
<dbReference type="SUPFAM" id="SSF51735">
    <property type="entry name" value="NAD(P)-binding Rossmann-fold domains"/>
    <property type="match status" value="1"/>
</dbReference>
<dbReference type="Proteomes" id="UP000265180">
    <property type="component" value="Chromosome 2"/>
</dbReference>
<sequence length="482" mass="53770">MSSPVTRADMLLCKADCPFYAEAELLADTLQRYLPNFRAHKICVLPDEWEGWLDATCSKNGWKHEESPLVWRELVEQGGKGLLLGGLRDFLNHSQDYYGVSSDVNPDMMLSVAAENLETQIKLLQEEQDHLSLVKPIHVWITGAASNTSRILIPNLLSAEIFPKAPAVSLHLLDLDENEEELQRLGEETQSLALSMLSWVTVHTDPQQAFREADVIVLLDDTNGGRRGEGEEEEEEKQEVKSVCNRYREFSRLIDAQANKQVKVIVSGDSRVNLRCSLLVEGAHSIDSHQFVAVATQLENEARAVAAEKLGVRPTEVTEVIVWGNISGLSYIDLQRAKVFNFQGPIKGPAFFPQPISRILPDRKWLETDLQDLVRRRRDAVTSRTGQAASASAANGILRVLKAWHAGGGPDEIMSAGVHCSGLFNLSDDIIFSVPVTFEGGKWSTVLDVTVGDGLMRRLELCANELWREKRHELESQGEKRD</sequence>
<reference evidence="4" key="3">
    <citation type="submission" date="2025-08" db="UniProtKB">
        <authorList>
            <consortium name="Ensembl"/>
        </authorList>
    </citation>
    <scope>IDENTIFICATION</scope>
    <source>
        <strain evidence="4">HNI</strain>
    </source>
</reference>
<dbReference type="Gene3D" id="3.40.50.720">
    <property type="entry name" value="NAD(P)-binding Rossmann-like Domain"/>
    <property type="match status" value="1"/>
</dbReference>
<dbReference type="FunFam" id="3.40.50.720:FF:000144">
    <property type="entry name" value="Malate dehydrogenase [NADP]"/>
    <property type="match status" value="1"/>
</dbReference>
<dbReference type="InterPro" id="IPR010945">
    <property type="entry name" value="Malate_DH_type2"/>
</dbReference>
<reference key="1">
    <citation type="journal article" date="2007" name="Nature">
        <title>The medaka draft genome and insights into vertebrate genome evolution.</title>
        <authorList>
            <person name="Kasahara M."/>
            <person name="Naruse K."/>
            <person name="Sasaki S."/>
            <person name="Nakatani Y."/>
            <person name="Qu W."/>
            <person name="Ahsan B."/>
            <person name="Yamada T."/>
            <person name="Nagayasu Y."/>
            <person name="Doi K."/>
            <person name="Kasai Y."/>
            <person name="Jindo T."/>
            <person name="Kobayashi D."/>
            <person name="Shimada A."/>
            <person name="Toyoda A."/>
            <person name="Kuroki Y."/>
            <person name="Fujiyama A."/>
            <person name="Sasaki T."/>
            <person name="Shimizu A."/>
            <person name="Asakawa S."/>
            <person name="Shimizu N."/>
            <person name="Hashimoto S."/>
            <person name="Yang J."/>
            <person name="Lee Y."/>
            <person name="Matsushima K."/>
            <person name="Sugano S."/>
            <person name="Sakaizumi M."/>
            <person name="Narita T."/>
            <person name="Ohishi K."/>
            <person name="Haga S."/>
            <person name="Ohta F."/>
            <person name="Nomoto H."/>
            <person name="Nogata K."/>
            <person name="Morishita T."/>
            <person name="Endo T."/>
            <person name="Shin-I T."/>
            <person name="Takeda H."/>
            <person name="Morishita S."/>
            <person name="Kohara Y."/>
        </authorList>
    </citation>
    <scope>NUCLEOTIDE SEQUENCE [LARGE SCALE GENOMIC DNA]</scope>
    <source>
        <strain>Hd-rR</strain>
    </source>
</reference>
<dbReference type="PANTHER" id="PTHR23382">
    <property type="entry name" value="MALATE DEHYDROGENASE"/>
    <property type="match status" value="1"/>
</dbReference>
<evidence type="ECO:0000259" key="3">
    <source>
        <dbReference type="Pfam" id="PF02866"/>
    </source>
</evidence>
<dbReference type="InterPro" id="IPR036291">
    <property type="entry name" value="NAD(P)-bd_dom_sf"/>
</dbReference>